<dbReference type="GO" id="GO:0043093">
    <property type="term" value="P:FtsZ-dependent cytokinesis"/>
    <property type="evidence" value="ECO:0007669"/>
    <property type="project" value="TreeGrafter"/>
</dbReference>
<dbReference type="InterPro" id="IPR036192">
    <property type="entry name" value="Cell_div_ZapA-like_sf"/>
</dbReference>
<dbReference type="SUPFAM" id="SSF102829">
    <property type="entry name" value="Cell division protein ZapA-like"/>
    <property type="match status" value="1"/>
</dbReference>
<evidence type="ECO:0000313" key="13">
    <source>
        <dbReference type="Proteomes" id="UP000199657"/>
    </source>
</evidence>
<evidence type="ECO:0000313" key="12">
    <source>
        <dbReference type="EMBL" id="SEP15843.1"/>
    </source>
</evidence>
<dbReference type="Gene3D" id="3.30.160.880">
    <property type="entry name" value="Cell division protein ZapA protomer, N-terminal domain"/>
    <property type="match status" value="1"/>
</dbReference>
<evidence type="ECO:0000256" key="10">
    <source>
        <dbReference type="ARBA" id="ARBA00026068"/>
    </source>
</evidence>
<evidence type="ECO:0000256" key="3">
    <source>
        <dbReference type="ARBA" id="ARBA00015195"/>
    </source>
</evidence>
<protein>
    <recommendedName>
        <fullName evidence="3">Cell division protein ZapA</fullName>
    </recommendedName>
    <alternativeName>
        <fullName evidence="11">Z ring-associated protein ZapA</fullName>
    </alternativeName>
</protein>
<proteinExistence type="inferred from homology"/>
<keyword evidence="5 12" id="KW-0132">Cell division</keyword>
<dbReference type="STRING" id="406100.SAMN04488052_11331"/>
<dbReference type="Proteomes" id="UP000199657">
    <property type="component" value="Unassembled WGS sequence"/>
</dbReference>
<dbReference type="InterPro" id="IPR007838">
    <property type="entry name" value="Cell_div_ZapA-like"/>
</dbReference>
<dbReference type="OrthoDB" id="5772359at2"/>
<comment type="subunit">
    <text evidence="10">Homodimer. Interacts with FtsZ.</text>
</comment>
<dbReference type="PANTHER" id="PTHR34981">
    <property type="entry name" value="CELL DIVISION PROTEIN ZAPA"/>
    <property type="match status" value="1"/>
</dbReference>
<dbReference type="RefSeq" id="WP_091646191.1">
    <property type="nucleotide sequence ID" value="NZ_FOEG01000013.1"/>
</dbReference>
<dbReference type="InterPro" id="IPR042233">
    <property type="entry name" value="Cell_div_ZapA_N"/>
</dbReference>
<keyword evidence="7" id="KW-0717">Septation</keyword>
<organism evidence="12 13">
    <name type="scientific">Aquisalimonas asiatica</name>
    <dbReference type="NCBI Taxonomy" id="406100"/>
    <lineage>
        <taxon>Bacteria</taxon>
        <taxon>Pseudomonadati</taxon>
        <taxon>Pseudomonadota</taxon>
        <taxon>Gammaproteobacteria</taxon>
        <taxon>Chromatiales</taxon>
        <taxon>Ectothiorhodospiraceae</taxon>
        <taxon>Aquisalimonas</taxon>
    </lineage>
</organism>
<dbReference type="Pfam" id="PF05164">
    <property type="entry name" value="ZapA"/>
    <property type="match status" value="1"/>
</dbReference>
<sequence length="99" mass="11341">MRDDIEPVRVTILDKEYMVACPPDEKEGLLSSAHMLDRRMREVRDAGRIQGADRIAVMAALNLTHELLQAQNDQRETASLVEERVRAMEKRINQVLPES</sequence>
<comment type="function">
    <text evidence="9">Activator of cell division through the inhibition of FtsZ GTPase activity, therefore promoting FtsZ assembly into bundles of protofilaments necessary for the formation of the division Z ring. It is recruited early at mid-cell but it is not essential for cell division.</text>
</comment>
<evidence type="ECO:0000256" key="6">
    <source>
        <dbReference type="ARBA" id="ARBA00023054"/>
    </source>
</evidence>
<keyword evidence="13" id="KW-1185">Reference proteome</keyword>
<evidence type="ECO:0000256" key="2">
    <source>
        <dbReference type="ARBA" id="ARBA00010074"/>
    </source>
</evidence>
<dbReference type="GO" id="GO:0030428">
    <property type="term" value="C:cell septum"/>
    <property type="evidence" value="ECO:0007669"/>
    <property type="project" value="TreeGrafter"/>
</dbReference>
<dbReference type="AlphaFoldDB" id="A0A1H8VKI2"/>
<keyword evidence="6" id="KW-0175">Coiled coil</keyword>
<evidence type="ECO:0000256" key="4">
    <source>
        <dbReference type="ARBA" id="ARBA00022490"/>
    </source>
</evidence>
<dbReference type="Gene3D" id="1.20.5.50">
    <property type="match status" value="1"/>
</dbReference>
<dbReference type="GO" id="GO:0000917">
    <property type="term" value="P:division septum assembly"/>
    <property type="evidence" value="ECO:0007669"/>
    <property type="project" value="UniProtKB-KW"/>
</dbReference>
<keyword evidence="8" id="KW-0131">Cell cycle</keyword>
<dbReference type="GO" id="GO:0032153">
    <property type="term" value="C:cell division site"/>
    <property type="evidence" value="ECO:0007669"/>
    <property type="project" value="TreeGrafter"/>
</dbReference>
<evidence type="ECO:0000256" key="1">
    <source>
        <dbReference type="ARBA" id="ARBA00004496"/>
    </source>
</evidence>
<name>A0A1H8VKI2_9GAMM</name>
<dbReference type="GO" id="GO:0000921">
    <property type="term" value="P:septin ring assembly"/>
    <property type="evidence" value="ECO:0007669"/>
    <property type="project" value="TreeGrafter"/>
</dbReference>
<evidence type="ECO:0000256" key="8">
    <source>
        <dbReference type="ARBA" id="ARBA00023306"/>
    </source>
</evidence>
<comment type="subcellular location">
    <subcellularLocation>
        <location evidence="1">Cytoplasm</location>
    </subcellularLocation>
</comment>
<reference evidence="12 13" key="1">
    <citation type="submission" date="2016-10" db="EMBL/GenBank/DDBJ databases">
        <authorList>
            <person name="de Groot N.N."/>
        </authorList>
    </citation>
    <scope>NUCLEOTIDE SEQUENCE [LARGE SCALE GENOMIC DNA]</scope>
    <source>
        <strain evidence="12 13">CGMCC 1.6291</strain>
    </source>
</reference>
<dbReference type="PANTHER" id="PTHR34981:SF1">
    <property type="entry name" value="CELL DIVISION PROTEIN ZAPA"/>
    <property type="match status" value="1"/>
</dbReference>
<evidence type="ECO:0000256" key="5">
    <source>
        <dbReference type="ARBA" id="ARBA00022618"/>
    </source>
</evidence>
<evidence type="ECO:0000256" key="9">
    <source>
        <dbReference type="ARBA" id="ARBA00024910"/>
    </source>
</evidence>
<comment type="similarity">
    <text evidence="2">Belongs to the ZapA family. Type 1 subfamily.</text>
</comment>
<keyword evidence="4" id="KW-0963">Cytoplasm</keyword>
<evidence type="ECO:0000256" key="11">
    <source>
        <dbReference type="ARBA" id="ARBA00033158"/>
    </source>
</evidence>
<dbReference type="EMBL" id="FOEG01000013">
    <property type="protein sequence ID" value="SEP15843.1"/>
    <property type="molecule type" value="Genomic_DNA"/>
</dbReference>
<gene>
    <name evidence="12" type="ORF">SAMN04488052_11331</name>
</gene>
<dbReference type="GO" id="GO:0005829">
    <property type="term" value="C:cytosol"/>
    <property type="evidence" value="ECO:0007669"/>
    <property type="project" value="TreeGrafter"/>
</dbReference>
<accession>A0A1H8VKI2</accession>
<evidence type="ECO:0000256" key="7">
    <source>
        <dbReference type="ARBA" id="ARBA00023210"/>
    </source>
</evidence>